<feature type="compositionally biased region" description="Gly residues" evidence="2">
    <location>
        <begin position="1037"/>
        <end position="1048"/>
    </location>
</feature>
<dbReference type="InterPro" id="IPR036770">
    <property type="entry name" value="Ankyrin_rpt-contain_sf"/>
</dbReference>
<evidence type="ECO:0000313" key="4">
    <source>
        <dbReference type="Proteomes" id="UP000186817"/>
    </source>
</evidence>
<dbReference type="EMBL" id="LSRX01001185">
    <property type="protein sequence ID" value="OLP82528.1"/>
    <property type="molecule type" value="Genomic_DNA"/>
</dbReference>
<organism evidence="3 4">
    <name type="scientific">Symbiodinium microadriaticum</name>
    <name type="common">Dinoflagellate</name>
    <name type="synonym">Zooxanthella microadriatica</name>
    <dbReference type="NCBI Taxonomy" id="2951"/>
    <lineage>
        <taxon>Eukaryota</taxon>
        <taxon>Sar</taxon>
        <taxon>Alveolata</taxon>
        <taxon>Dinophyceae</taxon>
        <taxon>Suessiales</taxon>
        <taxon>Symbiodiniaceae</taxon>
        <taxon>Symbiodinium</taxon>
    </lineage>
</organism>
<feature type="compositionally biased region" description="Basic and acidic residues" evidence="2">
    <location>
        <begin position="1726"/>
        <end position="1735"/>
    </location>
</feature>
<dbReference type="OrthoDB" id="412109at2759"/>
<protein>
    <submittedName>
        <fullName evidence="3">Uncharacterized protein</fullName>
    </submittedName>
</protein>
<feature type="repeat" description="ANK" evidence="1">
    <location>
        <begin position="585"/>
        <end position="613"/>
    </location>
</feature>
<feature type="region of interest" description="Disordered" evidence="2">
    <location>
        <begin position="1034"/>
        <end position="1053"/>
    </location>
</feature>
<feature type="region of interest" description="Disordered" evidence="2">
    <location>
        <begin position="958"/>
        <end position="1003"/>
    </location>
</feature>
<dbReference type="SUPFAM" id="SSF48403">
    <property type="entry name" value="Ankyrin repeat"/>
    <property type="match status" value="1"/>
</dbReference>
<dbReference type="Gene3D" id="3.30.65.10">
    <property type="entry name" value="Bacterial Topoisomerase I, domain 1"/>
    <property type="match status" value="1"/>
</dbReference>
<reference evidence="3 4" key="1">
    <citation type="submission" date="2016-02" db="EMBL/GenBank/DDBJ databases">
        <title>Genome analysis of coral dinoflagellate symbionts highlights evolutionary adaptations to a symbiotic lifestyle.</title>
        <authorList>
            <person name="Aranda M."/>
            <person name="Li Y."/>
            <person name="Liew Y.J."/>
            <person name="Baumgarten S."/>
            <person name="Simakov O."/>
            <person name="Wilson M."/>
            <person name="Piel J."/>
            <person name="Ashoor H."/>
            <person name="Bougouffa S."/>
            <person name="Bajic V.B."/>
            <person name="Ryu T."/>
            <person name="Ravasi T."/>
            <person name="Bayer T."/>
            <person name="Micklem G."/>
            <person name="Kim H."/>
            <person name="Bhak J."/>
            <person name="Lajeunesse T.C."/>
            <person name="Voolstra C.R."/>
        </authorList>
    </citation>
    <scope>NUCLEOTIDE SEQUENCE [LARGE SCALE GENOMIC DNA]</scope>
    <source>
        <strain evidence="3 4">CCMP2467</strain>
    </source>
</reference>
<dbReference type="InterPro" id="IPR002110">
    <property type="entry name" value="Ankyrin_rpt"/>
</dbReference>
<feature type="compositionally biased region" description="Acidic residues" evidence="2">
    <location>
        <begin position="383"/>
        <end position="392"/>
    </location>
</feature>
<feature type="region of interest" description="Disordered" evidence="2">
    <location>
        <begin position="699"/>
        <end position="794"/>
    </location>
</feature>
<evidence type="ECO:0000256" key="2">
    <source>
        <dbReference type="SAM" id="MobiDB-lite"/>
    </source>
</evidence>
<dbReference type="PROSITE" id="PS50088">
    <property type="entry name" value="ANK_REPEAT"/>
    <property type="match status" value="1"/>
</dbReference>
<feature type="compositionally biased region" description="Low complexity" evidence="2">
    <location>
        <begin position="713"/>
        <end position="724"/>
    </location>
</feature>
<proteinExistence type="predicted"/>
<dbReference type="PROSITE" id="PS50297">
    <property type="entry name" value="ANK_REP_REGION"/>
    <property type="match status" value="1"/>
</dbReference>
<feature type="compositionally biased region" description="Polar residues" evidence="2">
    <location>
        <begin position="742"/>
        <end position="753"/>
    </location>
</feature>
<accession>A0A1Q9CHW6</accession>
<name>A0A1Q9CHW6_SYMMI</name>
<comment type="caution">
    <text evidence="3">The sequence shown here is derived from an EMBL/GenBank/DDBJ whole genome shotgun (WGS) entry which is preliminary data.</text>
</comment>
<dbReference type="Gene3D" id="1.25.40.20">
    <property type="entry name" value="Ankyrin repeat-containing domain"/>
    <property type="match status" value="1"/>
</dbReference>
<feature type="region of interest" description="Disordered" evidence="2">
    <location>
        <begin position="1714"/>
        <end position="1751"/>
    </location>
</feature>
<keyword evidence="4" id="KW-1185">Reference proteome</keyword>
<gene>
    <name evidence="3" type="ORF">AK812_SmicGene36814</name>
</gene>
<evidence type="ECO:0000313" key="3">
    <source>
        <dbReference type="EMBL" id="OLP82528.1"/>
    </source>
</evidence>
<evidence type="ECO:0000256" key="1">
    <source>
        <dbReference type="PROSITE-ProRule" id="PRU00023"/>
    </source>
</evidence>
<feature type="region of interest" description="Disordered" evidence="2">
    <location>
        <begin position="381"/>
        <end position="403"/>
    </location>
</feature>
<feature type="compositionally biased region" description="Polar residues" evidence="2">
    <location>
        <begin position="773"/>
        <end position="782"/>
    </location>
</feature>
<dbReference type="Proteomes" id="UP000186817">
    <property type="component" value="Unassembled WGS sequence"/>
</dbReference>
<dbReference type="Pfam" id="PF00023">
    <property type="entry name" value="Ank"/>
    <property type="match status" value="1"/>
</dbReference>
<sequence length="1797" mass="199522">MDERPDRNARELPGSLEELGIPDLLGKQDKSISLQDRNAEEGLVGWVVFMGHDSAALCDGMGPDSFCSAGYPFQAFEALEPGTHGLDGLAITDLLGFSPFLETAATFEAARKAAYREQLELPSRPRSAPLEEEIVNVLREEAFRMDPREKDIFAFQAAAVAPPRSPSPFMGEGDLQRQRALFGLAPARALQDRYTPPPTQAQLSWLKECTALPRIRQSPAVRAFDPINRPISAPPAPESSPEGDQVTLCTAFHHQRVGFLEKRGCDPLYRHFWEMKKGQNAGPCSTDTDICKGALAGFEVNLPKRSPITGPAAQGKGLGATGFSTAYGHADSVNGPFDIMGQSQSLTAPCCATRERLNSDFKVSGSTSPLLTVSSLKYKTGESTDEWADDVEAGSPSLAEAETAPESECQLASGTVQTEPSGGCCAEETDRCCQRRLVTFQADEPPTTAPQMAALRQKPATPRFPESPSHDGIQSSLRSDGGPLRLHGMFSSSQVSQDHRKHRSQTQSEPPIRVRDGSSESIMVCRHGCCRAFRPDGVAKTDRLVHIIRRERQTHKRVLDFLAEHGFKGVNDSRRQSLGYPRWFPLHAAVSQYDAEMVRMLLRMGADPSRRNGNGLTAGELALRQTKKGERRAFDVLADGQWQQQGWQPHSSAEWWQRPYDDGSSSWPWQRDQAWSSYSGAGWGAYGYGSWQRQPWTPWSDGVGRDAAWGRDSSGQPKSSSQESRTAGGPEVSSGGGETEQQHATARRQSTSTMEDESWQGAEHPGSVDEDQVSSTKSQQPPKSGKDFIPEFDGTTPMREYQRRVQLFQVSTTIDPCYRAQKLMEKLTGTAWLATESIPLESLKHAEGVQRLLDHLWKELEPLEFLRTFQTLADFYKSFRRHKGQEFVAYDMEFRRHGQRLEEIGAGLTGVTKAYWFLEKAGLSPELRKQVVAAAGGQYDYTKLRSAVMAIVPQVHREEDGTSNHHGGGGTAPRQWRKSPAKVHATIEDEGDASKEEASQDDEADMVPELLEEELHVLLTQAARKRAQVERARGFGASAGGGGKGGGKTESPDARAKRIAELKQRMPCSACKARGHTRYGHWHGDQECPYYQAPKSGKPVMAVVAEELSDSDEDYGPDPSEIFLAYGGQEYWCASAVTADETEVQHQLLALSDTCCARSVAGEKWASQHMSHLHQIGLDAYIVDEERPFRFGAGPRIMSKYSMVFPLNIPNASKIPWLRVSVVQQDVPLLLSKTALKGLGACLDLGQAKVTFTRLRTERQLVETSSGLCGFMINEMCNSVVEQPSFPPQAMIEGELEISEDSEKDDEGVCSSEMSGCKSSEECHVEAVQGDDCESFAKGLLEREDFSYESLEQLVELLPHMRIDKQRDINRPKKDHVKGIMAGLWTHGGFHGVSRASHQYALTVQYINRFMARQVDHHWTSFVVLKNVRTNLHRDVHNARGSLSASVSFGSFEGGMLWVADPNVSRDDPDFAVKKNRRGTYVKGRNVSTNRAPRLLDPKVEHATQGWVGTRWYISCFTSRGEEAMDGAMLVSGKHEMASKYTTPKKKDELVNAIQARTSLAREELKKHDCERLRQIWSLVKPKKPEAPLPVGWKKLDLAGLRDLYANVVRPDLDRADDGHLARWKRAQIVTDLDMWEKEVMADQPEEDLFSESPLCGICKIPMVTRTNRINKEDFWGCVRFPLCRETLPMTYGGHPTKVVQQALAEEAKTHAWMGTKGTGRGYPRVKSEKTEHRRPSTLSNEPRGVSSDGSWVRAGAIPIEESSEGEEDEATINTNLTAEEMQMIKEMRLAKADEKK</sequence>
<feature type="region of interest" description="Disordered" evidence="2">
    <location>
        <begin position="443"/>
        <end position="517"/>
    </location>
</feature>
<keyword evidence="1" id="KW-0040">ANK repeat</keyword>